<feature type="domain" description="Peptidase S8/S53" evidence="8">
    <location>
        <begin position="128"/>
        <end position="290"/>
    </location>
</feature>
<feature type="active site" description="Charge relay system" evidence="5 6">
    <location>
        <position position="187"/>
    </location>
</feature>
<dbReference type="PROSITE" id="PS00138">
    <property type="entry name" value="SUBTILASE_SER"/>
    <property type="match status" value="1"/>
</dbReference>
<evidence type="ECO:0000256" key="2">
    <source>
        <dbReference type="ARBA" id="ARBA00022670"/>
    </source>
</evidence>
<dbReference type="OrthoDB" id="9762689at2"/>
<dbReference type="InterPro" id="IPR015500">
    <property type="entry name" value="Peptidase_S8_subtilisin-rel"/>
</dbReference>
<evidence type="ECO:0000313" key="9">
    <source>
        <dbReference type="EMBL" id="KST68677.1"/>
    </source>
</evidence>
<dbReference type="PROSITE" id="PS00137">
    <property type="entry name" value="SUBTILASE_HIS"/>
    <property type="match status" value="1"/>
</dbReference>
<keyword evidence="3 6" id="KW-0378">Hydrolase</keyword>
<comment type="similarity">
    <text evidence="1 6 7">Belongs to the peptidase S8 family.</text>
</comment>
<dbReference type="PANTHER" id="PTHR43806:SF11">
    <property type="entry name" value="CEREVISIN-RELATED"/>
    <property type="match status" value="1"/>
</dbReference>
<dbReference type="PROSITE" id="PS51892">
    <property type="entry name" value="SUBTILASE"/>
    <property type="match status" value="1"/>
</dbReference>
<evidence type="ECO:0000256" key="5">
    <source>
        <dbReference type="PIRSR" id="PIRSR615500-1"/>
    </source>
</evidence>
<evidence type="ECO:0000313" key="10">
    <source>
        <dbReference type="EMBL" id="KST68691.1"/>
    </source>
</evidence>
<dbReference type="InterPro" id="IPR023827">
    <property type="entry name" value="Peptidase_S8_Asp-AS"/>
</dbReference>
<feature type="active site" description="Charge relay system" evidence="5 6">
    <location>
        <position position="524"/>
    </location>
</feature>
<dbReference type="RefSeq" id="WP_027845875.1">
    <property type="nucleotide sequence ID" value="NZ_LMTZ01000052.1"/>
</dbReference>
<feature type="active site" description="Charge relay system" evidence="5 6">
    <location>
        <position position="137"/>
    </location>
</feature>
<evidence type="ECO:0000256" key="3">
    <source>
        <dbReference type="ARBA" id="ARBA00022801"/>
    </source>
</evidence>
<keyword evidence="11" id="KW-1185">Reference proteome</keyword>
<dbReference type="Pfam" id="PF00082">
    <property type="entry name" value="Peptidase_S8"/>
    <property type="match status" value="2"/>
</dbReference>
<organism evidence="10 11">
    <name type="scientific">Mastigocoleus testarum BC008</name>
    <dbReference type="NCBI Taxonomy" id="371196"/>
    <lineage>
        <taxon>Bacteria</taxon>
        <taxon>Bacillati</taxon>
        <taxon>Cyanobacteriota</taxon>
        <taxon>Cyanophyceae</taxon>
        <taxon>Nostocales</taxon>
        <taxon>Hapalosiphonaceae</taxon>
        <taxon>Mastigocoleus</taxon>
    </lineage>
</organism>
<feature type="domain" description="Peptidase S8/S53" evidence="8">
    <location>
        <begin position="426"/>
        <end position="574"/>
    </location>
</feature>
<dbReference type="Gene3D" id="3.40.50.200">
    <property type="entry name" value="Peptidase S8/S53 domain"/>
    <property type="match status" value="1"/>
</dbReference>
<dbReference type="EMBL" id="LMTZ01000053">
    <property type="protein sequence ID" value="KST68677.1"/>
    <property type="molecule type" value="Genomic_DNA"/>
</dbReference>
<evidence type="ECO:0000256" key="6">
    <source>
        <dbReference type="PROSITE-ProRule" id="PRU01240"/>
    </source>
</evidence>
<reference evidence="10 11" key="1">
    <citation type="journal article" date="2015" name="Genome Announc.">
        <title>Draft Genome of the Euendolithic (true boring) Cyanobacterium Mastigocoleus testarum strain BC008.</title>
        <authorList>
            <person name="Guida B.S."/>
            <person name="Garcia-Pichel F."/>
        </authorList>
    </citation>
    <scope>NUCLEOTIDE SEQUENCE [LARGE SCALE GENOMIC DNA]</scope>
    <source>
        <strain evidence="10 11">BC008</strain>
    </source>
</reference>
<gene>
    <name evidence="9" type="ORF">BC008_01600</name>
    <name evidence="10" type="ORF">BC008_01675</name>
</gene>
<protein>
    <submittedName>
        <fullName evidence="10">Peptidase S8</fullName>
    </submittedName>
</protein>
<dbReference type="CDD" id="cd07478">
    <property type="entry name" value="Peptidases_S8_CspA-like"/>
    <property type="match status" value="1"/>
</dbReference>
<dbReference type="InterPro" id="IPR036852">
    <property type="entry name" value="Peptidase_S8/S53_dom_sf"/>
</dbReference>
<evidence type="ECO:0000256" key="1">
    <source>
        <dbReference type="ARBA" id="ARBA00011073"/>
    </source>
</evidence>
<dbReference type="GO" id="GO:0006508">
    <property type="term" value="P:proteolysis"/>
    <property type="evidence" value="ECO:0007669"/>
    <property type="project" value="UniProtKB-KW"/>
</dbReference>
<dbReference type="AlphaFoldDB" id="A0A0V7ZVQ3"/>
<dbReference type="SUPFAM" id="SSF52743">
    <property type="entry name" value="Subtilisin-like"/>
    <property type="match status" value="1"/>
</dbReference>
<dbReference type="GO" id="GO:0004252">
    <property type="term" value="F:serine-type endopeptidase activity"/>
    <property type="evidence" value="ECO:0007669"/>
    <property type="project" value="UniProtKB-UniRule"/>
</dbReference>
<dbReference type="Gene3D" id="2.60.120.1290">
    <property type="match status" value="1"/>
</dbReference>
<sequence>MRHQKLSPGLLLAFEDVQREGEEASIAHKRSLGIVLPKTSTKPTRIVVFVYCDEDTDLSHLSEFGIEFNQSQGSVRTAYLPINALERLSEEPAIHRVKPSRKLEMRMDIASEKVCLPQFKQKHPGLNGKGVIIGIVDSGIDPQHPAFKGRILQIWDQTLPGPGVVEGPYGAELKGDLLKISQDTNGHGTHVAGIAAGDGGDFCGVAPEAQLIIVKTDMQDAHIADAVRYIFSVADNMGYPAVVNLSLGGHADAHDGSDSLSQIIDAQTGPGRIVCCAAGNEGNDNIHAQAVVKSKDKHTMRFQVPPHQAGIIWLNGWYDGDSELEIALRSPNGFVTPFQAVNSKGNPAKQYKLFDSRIEIVTPGPDPANGDHNFFVQIRGQGWGRFSGPVTGGVWQLQVRNTACKDVRLDVWTLDDTGGSVFFTGKSVSDAVKIGSPAAAKSSVTVASYTSKVKYSDIDGEEREMGLELDTVSEFSSEGPLRNNEQKPDVAAPGAMIISALSSQANFDRSMMHNSECLALAGTSMAAPFISGLIALLLQRNPNLDPASIKEILKKHSSIPKQPAGTFDRKWGFGLINTENL</sequence>
<dbReference type="PRINTS" id="PR00723">
    <property type="entry name" value="SUBTILISIN"/>
</dbReference>
<dbReference type="PANTHER" id="PTHR43806">
    <property type="entry name" value="PEPTIDASE S8"/>
    <property type="match status" value="1"/>
</dbReference>
<dbReference type="EMBL" id="LMTZ01000052">
    <property type="protein sequence ID" value="KST68691.1"/>
    <property type="molecule type" value="Genomic_DNA"/>
</dbReference>
<name>A0A0V7ZVQ3_9CYAN</name>
<proteinExistence type="inferred from homology"/>
<evidence type="ECO:0000256" key="4">
    <source>
        <dbReference type="ARBA" id="ARBA00022825"/>
    </source>
</evidence>
<comment type="caution">
    <text evidence="10">The sequence shown here is derived from an EMBL/GenBank/DDBJ whole genome shotgun (WGS) entry which is preliminary data.</text>
</comment>
<dbReference type="InterPro" id="IPR034045">
    <property type="entry name" value="Pep_S8_CspA-like"/>
</dbReference>
<dbReference type="InterPro" id="IPR022398">
    <property type="entry name" value="Peptidase_S8_His-AS"/>
</dbReference>
<keyword evidence="2 6" id="KW-0645">Protease</keyword>
<evidence type="ECO:0000313" key="11">
    <source>
        <dbReference type="Proteomes" id="UP000053372"/>
    </source>
</evidence>
<dbReference type="PROSITE" id="PS00136">
    <property type="entry name" value="SUBTILASE_ASP"/>
    <property type="match status" value="1"/>
</dbReference>
<dbReference type="InterPro" id="IPR050131">
    <property type="entry name" value="Peptidase_S8_subtilisin-like"/>
</dbReference>
<dbReference type="InterPro" id="IPR000209">
    <property type="entry name" value="Peptidase_S8/S53_dom"/>
</dbReference>
<evidence type="ECO:0000259" key="8">
    <source>
        <dbReference type="Pfam" id="PF00082"/>
    </source>
</evidence>
<dbReference type="Proteomes" id="UP000053372">
    <property type="component" value="Unassembled WGS sequence"/>
</dbReference>
<accession>A0A0V7ZVQ3</accession>
<evidence type="ECO:0000256" key="7">
    <source>
        <dbReference type="RuleBase" id="RU003355"/>
    </source>
</evidence>
<dbReference type="InterPro" id="IPR023828">
    <property type="entry name" value="Peptidase_S8_Ser-AS"/>
</dbReference>
<keyword evidence="4 6" id="KW-0720">Serine protease</keyword>